<protein>
    <submittedName>
        <fullName evidence="1">3693_t:CDS:1</fullName>
    </submittedName>
</protein>
<evidence type="ECO:0000313" key="1">
    <source>
        <dbReference type="EMBL" id="CAG8680791.1"/>
    </source>
</evidence>
<sequence>TPQSLQLKLQLRTLKNLLKNISKDKPVPFVIIQRIQKEIDNIKDFIRFHKLRLTIKEEPLETLLADLKRTFRRIFQKFSNTSKIDRVTFNIGTSTPGRKTSENQADPHRKWTAILNNIFSDHVFKQKRKDTDDRENQRKPEGGNDIIAQFLQEFKNLLKAHTVTSYSIVYKTRLENFLEFKGKNQDPIE</sequence>
<dbReference type="Proteomes" id="UP000789570">
    <property type="component" value="Unassembled WGS sequence"/>
</dbReference>
<reference evidence="1" key="1">
    <citation type="submission" date="2021-06" db="EMBL/GenBank/DDBJ databases">
        <authorList>
            <person name="Kallberg Y."/>
            <person name="Tangrot J."/>
            <person name="Rosling A."/>
        </authorList>
    </citation>
    <scope>NUCLEOTIDE SEQUENCE</scope>
    <source>
        <strain evidence="1">UK204</strain>
    </source>
</reference>
<gene>
    <name evidence="1" type="ORF">FCALED_LOCUS12494</name>
</gene>
<feature type="non-terminal residue" evidence="1">
    <location>
        <position position="1"/>
    </location>
</feature>
<evidence type="ECO:0000313" key="2">
    <source>
        <dbReference type="Proteomes" id="UP000789570"/>
    </source>
</evidence>
<dbReference type="AlphaFoldDB" id="A0A9N9EMC3"/>
<organism evidence="1 2">
    <name type="scientific">Funneliformis caledonium</name>
    <dbReference type="NCBI Taxonomy" id="1117310"/>
    <lineage>
        <taxon>Eukaryota</taxon>
        <taxon>Fungi</taxon>
        <taxon>Fungi incertae sedis</taxon>
        <taxon>Mucoromycota</taxon>
        <taxon>Glomeromycotina</taxon>
        <taxon>Glomeromycetes</taxon>
        <taxon>Glomerales</taxon>
        <taxon>Glomeraceae</taxon>
        <taxon>Funneliformis</taxon>
    </lineage>
</organism>
<dbReference type="OrthoDB" id="10635414at2759"/>
<name>A0A9N9EMC3_9GLOM</name>
<proteinExistence type="predicted"/>
<keyword evidence="2" id="KW-1185">Reference proteome</keyword>
<comment type="caution">
    <text evidence="1">The sequence shown here is derived from an EMBL/GenBank/DDBJ whole genome shotgun (WGS) entry which is preliminary data.</text>
</comment>
<accession>A0A9N9EMC3</accession>
<dbReference type="EMBL" id="CAJVPQ010006114">
    <property type="protein sequence ID" value="CAG8680791.1"/>
    <property type="molecule type" value="Genomic_DNA"/>
</dbReference>